<comment type="caution">
    <text evidence="3">The sequence shown here is derived from an EMBL/GenBank/DDBJ whole genome shotgun (WGS) entry which is preliminary data.</text>
</comment>
<dbReference type="Proteomes" id="UP000717328">
    <property type="component" value="Unassembled WGS sequence"/>
</dbReference>
<dbReference type="CDD" id="cd00161">
    <property type="entry name" value="beta-trefoil_Ricin-like"/>
    <property type="match status" value="1"/>
</dbReference>
<dbReference type="PROSITE" id="PS50231">
    <property type="entry name" value="RICIN_B_LECTIN"/>
    <property type="match status" value="1"/>
</dbReference>
<feature type="chain" id="PRO_5040410954" description="Ricin B lectin domain-containing protein" evidence="1">
    <location>
        <begin position="21"/>
        <end position="165"/>
    </location>
</feature>
<keyword evidence="4" id="KW-1185">Reference proteome</keyword>
<evidence type="ECO:0000256" key="1">
    <source>
        <dbReference type="SAM" id="SignalP"/>
    </source>
</evidence>
<proteinExistence type="predicted"/>
<dbReference type="InterPro" id="IPR035992">
    <property type="entry name" value="Ricin_B-like_lectins"/>
</dbReference>
<reference evidence="3" key="1">
    <citation type="submission" date="2021-02" db="EMBL/GenBank/DDBJ databases">
        <authorList>
            <person name="Nieuwenhuis M."/>
            <person name="Van De Peppel L.J.J."/>
        </authorList>
    </citation>
    <scope>NUCLEOTIDE SEQUENCE</scope>
    <source>
        <strain evidence="3">D49</strain>
    </source>
</reference>
<feature type="signal peptide" evidence="1">
    <location>
        <begin position="1"/>
        <end position="20"/>
    </location>
</feature>
<organism evidence="3 4">
    <name type="scientific">Sphagnurus paluster</name>
    <dbReference type="NCBI Taxonomy" id="117069"/>
    <lineage>
        <taxon>Eukaryota</taxon>
        <taxon>Fungi</taxon>
        <taxon>Dikarya</taxon>
        <taxon>Basidiomycota</taxon>
        <taxon>Agaricomycotina</taxon>
        <taxon>Agaricomycetes</taxon>
        <taxon>Agaricomycetidae</taxon>
        <taxon>Agaricales</taxon>
        <taxon>Tricholomatineae</taxon>
        <taxon>Lyophyllaceae</taxon>
        <taxon>Sphagnurus</taxon>
    </lineage>
</organism>
<dbReference type="Pfam" id="PF00652">
    <property type="entry name" value="Ricin_B_lectin"/>
    <property type="match status" value="1"/>
</dbReference>
<gene>
    <name evidence="3" type="ORF">H0H81_007201</name>
</gene>
<evidence type="ECO:0000313" key="3">
    <source>
        <dbReference type="EMBL" id="KAG5648119.1"/>
    </source>
</evidence>
<dbReference type="Gene3D" id="2.80.10.50">
    <property type="match status" value="1"/>
</dbReference>
<protein>
    <recommendedName>
        <fullName evidence="2">Ricin B lectin domain-containing protein</fullName>
    </recommendedName>
</protein>
<feature type="domain" description="Ricin B lectin" evidence="2">
    <location>
        <begin position="26"/>
        <end position="148"/>
    </location>
</feature>
<keyword evidence="1" id="KW-0732">Signal</keyword>
<dbReference type="EMBL" id="JABCKI010001899">
    <property type="protein sequence ID" value="KAG5648119.1"/>
    <property type="molecule type" value="Genomic_DNA"/>
</dbReference>
<evidence type="ECO:0000313" key="4">
    <source>
        <dbReference type="Proteomes" id="UP000717328"/>
    </source>
</evidence>
<evidence type="ECO:0000259" key="2">
    <source>
        <dbReference type="SMART" id="SM00458"/>
    </source>
</evidence>
<reference evidence="3" key="2">
    <citation type="submission" date="2021-10" db="EMBL/GenBank/DDBJ databases">
        <title>Phylogenomics reveals ancestral predisposition of the termite-cultivated fungus Termitomyces towards a domesticated lifestyle.</title>
        <authorList>
            <person name="Auxier B."/>
            <person name="Grum-Grzhimaylo A."/>
            <person name="Cardenas M.E."/>
            <person name="Lodge J.D."/>
            <person name="Laessoe T."/>
            <person name="Pedersen O."/>
            <person name="Smith M.E."/>
            <person name="Kuyper T.W."/>
            <person name="Franco-Molano E.A."/>
            <person name="Baroni T.J."/>
            <person name="Aanen D.K."/>
        </authorList>
    </citation>
    <scope>NUCLEOTIDE SEQUENCE</scope>
    <source>
        <strain evidence="3">D49</strain>
    </source>
</reference>
<feature type="non-terminal residue" evidence="3">
    <location>
        <position position="1"/>
    </location>
</feature>
<dbReference type="SMART" id="SM00458">
    <property type="entry name" value="RICIN"/>
    <property type="match status" value="1"/>
</dbReference>
<dbReference type="OrthoDB" id="6770063at2759"/>
<accession>A0A9P7KG13</accession>
<name>A0A9P7KG13_9AGAR</name>
<dbReference type="AlphaFoldDB" id="A0A9P7KG13"/>
<dbReference type="SUPFAM" id="SSF50370">
    <property type="entry name" value="Ricin B-like lectins"/>
    <property type="match status" value="1"/>
</dbReference>
<dbReference type="InterPro" id="IPR000772">
    <property type="entry name" value="Ricin_B_lectin"/>
</dbReference>
<sequence length="165" mass="17681">MHFVAASGLLLAAGIKAVSAQVPPFKGQVTLEPGLTVNTCMTAASNKDGAIVTIEDCTYADNQKWVFNGVAVTIFGGTKCLDVPSGNTADGVKLQIWTCANGNTNQMFFYTRNNRLAWTNKGKCVDLTAGNQASVDPEDMVDYGVDFSDDGFMDYGEENDMQTVN</sequence>